<dbReference type="SUPFAM" id="SSF69304">
    <property type="entry name" value="Tricorn protease N-terminal domain"/>
    <property type="match status" value="1"/>
</dbReference>
<sequence>MAATENGLGNRLRPVSMVLHSNTTVANGYVALAPFRSELYLVPGSNLFEFGNLPWSDQLVIHEYRHVQQYNQFNRGLSRVAGVLFGQEARALANAASVPDWFFEGDAVYAETRLTPQGRGRQPYFFNTFNALWKEGRQYSWMKLRNGSYRDLVPNHYPLGYMLVNYGYEKYGPDFWRKVTGDASAYKGLFYPFQRAVKRYSGSSFKQFRTEALGNYQHQVSRRRDEQAKREVVTDYQFPRVIGTDSLLYLKSGFQHLPAFYLRSGGAEHRIALRDISSEDWMSYGHGTIAYTAYSTNPRWSLIDYSDIMLLDVASGRRQRITHRQKYFTPAFAPSDSLLVAVHINDSLVSELHLLNRKGEVLKRRRTGVGALFVHPQFVNEQTIVVGIRHASARMSMHLLDLNTMTFSQVLPATAATIGFFYPAQGRVYFTSSLNGTDDLYELNLESNTVFRLTTGGVGHYFPTLSHGLVSWSEFTSNGFRIRQGALDSLPRVEVPAGQWGTEGLPFPVANADSAQNLLETPTGEYPVQPYPKSTGLINVHSWRPTYVDPEFTFSLYSDNVLNTFSNELYYRYNQNENAHAVGFNSSYAGWFPVITAAVDYTFERSFFDNVRRYTYSNTEARLGYYIPLNYSKGRTYKYLRFGTDAVYGQARPTGASKAFLANSSSVYLSHSVSWTQQLPRTRQQIYPRFGYAFSGNGRHRLDDYGYQLLGNGSVFLPGLLRTHSIVLSGGVQSTDSVSRRFFANRFANSRGYPDFYNPLMWRLSANYHLPLLYPEIGAANLLYLSRVRGNAFYDNTRYFNYQHKRVLDLASVGGEVFFDTRWWNEYNLSFGVRYSYLLQADRVGASSPHVWELVLPVNILPR</sequence>
<name>A0A4R4DXX8_9BACT</name>
<protein>
    <submittedName>
        <fullName evidence="1">Uncharacterized protein</fullName>
    </submittedName>
</protein>
<keyword evidence="2" id="KW-1185">Reference proteome</keyword>
<dbReference type="AlphaFoldDB" id="A0A4R4DXX8"/>
<organism evidence="1 2">
    <name type="scientific">Flaviaesturariibacter aridisoli</name>
    <dbReference type="NCBI Taxonomy" id="2545761"/>
    <lineage>
        <taxon>Bacteria</taxon>
        <taxon>Pseudomonadati</taxon>
        <taxon>Bacteroidota</taxon>
        <taxon>Chitinophagia</taxon>
        <taxon>Chitinophagales</taxon>
        <taxon>Chitinophagaceae</taxon>
        <taxon>Flaviaestuariibacter</taxon>
    </lineage>
</organism>
<comment type="caution">
    <text evidence="1">The sequence shown here is derived from an EMBL/GenBank/DDBJ whole genome shotgun (WGS) entry which is preliminary data.</text>
</comment>
<dbReference type="Proteomes" id="UP000295164">
    <property type="component" value="Unassembled WGS sequence"/>
</dbReference>
<dbReference type="OrthoDB" id="9799878at2"/>
<proteinExistence type="predicted"/>
<dbReference type="EMBL" id="SKFH01000029">
    <property type="protein sequence ID" value="TCZ68299.1"/>
    <property type="molecule type" value="Genomic_DNA"/>
</dbReference>
<accession>A0A4R4DXX8</accession>
<gene>
    <name evidence="1" type="ORF">E0486_14620</name>
</gene>
<reference evidence="1 2" key="1">
    <citation type="submission" date="2019-03" db="EMBL/GenBank/DDBJ databases">
        <authorList>
            <person name="Kim M.K.M."/>
        </authorList>
    </citation>
    <scope>NUCLEOTIDE SEQUENCE [LARGE SCALE GENOMIC DNA]</scope>
    <source>
        <strain evidence="1 2">17J68-15</strain>
    </source>
</reference>
<evidence type="ECO:0000313" key="2">
    <source>
        <dbReference type="Proteomes" id="UP000295164"/>
    </source>
</evidence>
<evidence type="ECO:0000313" key="1">
    <source>
        <dbReference type="EMBL" id="TCZ68299.1"/>
    </source>
</evidence>